<evidence type="ECO:0000313" key="3">
    <source>
        <dbReference type="Proteomes" id="UP000593571"/>
    </source>
</evidence>
<keyword evidence="3" id="KW-1185">Reference proteome</keyword>
<name>A0A7J8H1S0_ROUAE</name>
<gene>
    <name evidence="2" type="ORF">HJG63_011195</name>
</gene>
<comment type="caution">
    <text evidence="2">The sequence shown here is derived from an EMBL/GenBank/DDBJ whole genome shotgun (WGS) entry which is preliminary data.</text>
</comment>
<accession>A0A7J8H1S0</accession>
<feature type="region of interest" description="Disordered" evidence="1">
    <location>
        <begin position="17"/>
        <end position="38"/>
    </location>
</feature>
<sequence length="169" mass="17995">MLHVSFVAAAHRGSVRNGHRQVASPWPGPASPPGATTLAPFSHLSPGLFRAQSSRYLLWMRLLSVFTLKTPNRAVRCVKGDSDGGGRDLASTELVKSSSVGQKADGRRVPTACRQDTWRLRPGPLDPAVPGECWPGPRHHGLTRHTVASTLPDAGRRAAGGCVARPLGE</sequence>
<organism evidence="2 3">
    <name type="scientific">Rousettus aegyptiacus</name>
    <name type="common">Egyptian fruit bat</name>
    <name type="synonym">Pteropus aegyptiacus</name>
    <dbReference type="NCBI Taxonomy" id="9407"/>
    <lineage>
        <taxon>Eukaryota</taxon>
        <taxon>Metazoa</taxon>
        <taxon>Chordata</taxon>
        <taxon>Craniata</taxon>
        <taxon>Vertebrata</taxon>
        <taxon>Euteleostomi</taxon>
        <taxon>Mammalia</taxon>
        <taxon>Eutheria</taxon>
        <taxon>Laurasiatheria</taxon>
        <taxon>Chiroptera</taxon>
        <taxon>Yinpterochiroptera</taxon>
        <taxon>Pteropodoidea</taxon>
        <taxon>Pteropodidae</taxon>
        <taxon>Rousettinae</taxon>
        <taxon>Rousettus</taxon>
    </lineage>
</organism>
<evidence type="ECO:0000256" key="1">
    <source>
        <dbReference type="SAM" id="MobiDB-lite"/>
    </source>
</evidence>
<dbReference type="EMBL" id="JACASE010000005">
    <property type="protein sequence ID" value="KAF6465779.1"/>
    <property type="molecule type" value="Genomic_DNA"/>
</dbReference>
<evidence type="ECO:0000313" key="2">
    <source>
        <dbReference type="EMBL" id="KAF6465779.1"/>
    </source>
</evidence>
<reference evidence="2 3" key="1">
    <citation type="journal article" date="2020" name="Nature">
        <title>Six reference-quality genomes reveal evolution of bat adaptations.</title>
        <authorList>
            <person name="Jebb D."/>
            <person name="Huang Z."/>
            <person name="Pippel M."/>
            <person name="Hughes G.M."/>
            <person name="Lavrichenko K."/>
            <person name="Devanna P."/>
            <person name="Winkler S."/>
            <person name="Jermiin L.S."/>
            <person name="Skirmuntt E.C."/>
            <person name="Katzourakis A."/>
            <person name="Burkitt-Gray L."/>
            <person name="Ray D.A."/>
            <person name="Sullivan K.A.M."/>
            <person name="Roscito J.G."/>
            <person name="Kirilenko B.M."/>
            <person name="Davalos L.M."/>
            <person name="Corthals A.P."/>
            <person name="Power M.L."/>
            <person name="Jones G."/>
            <person name="Ransome R.D."/>
            <person name="Dechmann D.K.N."/>
            <person name="Locatelli A.G."/>
            <person name="Puechmaille S.J."/>
            <person name="Fedrigo O."/>
            <person name="Jarvis E.D."/>
            <person name="Hiller M."/>
            <person name="Vernes S.C."/>
            <person name="Myers E.W."/>
            <person name="Teeling E.C."/>
        </authorList>
    </citation>
    <scope>NUCLEOTIDE SEQUENCE [LARGE SCALE GENOMIC DNA]</scope>
    <source>
        <strain evidence="2">MRouAeg1</strain>
        <tissue evidence="2">Muscle</tissue>
    </source>
</reference>
<dbReference type="Proteomes" id="UP000593571">
    <property type="component" value="Unassembled WGS sequence"/>
</dbReference>
<proteinExistence type="predicted"/>
<protein>
    <submittedName>
        <fullName evidence="2">Uncharacterized protein</fullName>
    </submittedName>
</protein>
<dbReference type="AlphaFoldDB" id="A0A7J8H1S0"/>